<sequence length="340" mass="35266">MLRLLGILFTVLCAIAAAVLTFPGFFRVERMFPIAQIVSFRGLLALAFAVAAVLALLIAFAKPLRALALSLALLAGLAATANGVILVSRGLGVQELPAQTESSIRILTWNTAGPATSPDQIARLAVAMDADIVTLPETTIETGTSVAVAMRELGRPMWAHHAVDPSTEWDAGSTTLLISPDLGDYSVIESSADGTSNTSTVPSAVAMPVSGDGPIVVAAHAVAPRPAYMRDWRDDLQWLADQCADDNVIMAGDFNATVDHMSGLGVDGGDLGRCTDAAASTGSGAVGTWSSAYPALLGAPIDHVMASKRWVATGSVVVRSTDDSGSDHRPLVVQLEPVSP</sequence>
<dbReference type="Gene3D" id="3.60.10.10">
    <property type="entry name" value="Endonuclease/exonuclease/phosphatase"/>
    <property type="match status" value="1"/>
</dbReference>
<gene>
    <name evidence="3" type="ORF">GCM10009775_31230</name>
</gene>
<organism evidence="3 4">
    <name type="scientific">Microbacterium aoyamense</name>
    <dbReference type="NCBI Taxonomy" id="344166"/>
    <lineage>
        <taxon>Bacteria</taxon>
        <taxon>Bacillati</taxon>
        <taxon>Actinomycetota</taxon>
        <taxon>Actinomycetes</taxon>
        <taxon>Micrococcales</taxon>
        <taxon>Microbacteriaceae</taxon>
        <taxon>Microbacterium</taxon>
    </lineage>
</organism>
<keyword evidence="1" id="KW-0812">Transmembrane</keyword>
<accession>A0ABN2PX80</accession>
<dbReference type="Proteomes" id="UP001501343">
    <property type="component" value="Unassembled WGS sequence"/>
</dbReference>
<dbReference type="Pfam" id="PF03372">
    <property type="entry name" value="Exo_endo_phos"/>
    <property type="match status" value="1"/>
</dbReference>
<name>A0ABN2PX80_9MICO</name>
<feature type="domain" description="Endonuclease/exonuclease/phosphatase" evidence="2">
    <location>
        <begin position="107"/>
        <end position="328"/>
    </location>
</feature>
<comment type="caution">
    <text evidence="3">The sequence shown here is derived from an EMBL/GenBank/DDBJ whole genome shotgun (WGS) entry which is preliminary data.</text>
</comment>
<feature type="transmembrane region" description="Helical" evidence="1">
    <location>
        <begin position="6"/>
        <end position="26"/>
    </location>
</feature>
<feature type="transmembrane region" description="Helical" evidence="1">
    <location>
        <begin position="38"/>
        <end position="60"/>
    </location>
</feature>
<dbReference type="InterPro" id="IPR036691">
    <property type="entry name" value="Endo/exonu/phosph_ase_sf"/>
</dbReference>
<feature type="transmembrane region" description="Helical" evidence="1">
    <location>
        <begin position="66"/>
        <end position="87"/>
    </location>
</feature>
<keyword evidence="4" id="KW-1185">Reference proteome</keyword>
<keyword evidence="1" id="KW-0472">Membrane</keyword>
<dbReference type="SUPFAM" id="SSF56219">
    <property type="entry name" value="DNase I-like"/>
    <property type="match status" value="1"/>
</dbReference>
<protein>
    <recommendedName>
        <fullName evidence="2">Endonuclease/exonuclease/phosphatase domain-containing protein</fullName>
    </recommendedName>
</protein>
<proteinExistence type="predicted"/>
<dbReference type="EMBL" id="BAAAOF010000007">
    <property type="protein sequence ID" value="GAA1936991.1"/>
    <property type="molecule type" value="Genomic_DNA"/>
</dbReference>
<dbReference type="InterPro" id="IPR005135">
    <property type="entry name" value="Endo/exonuclease/phosphatase"/>
</dbReference>
<evidence type="ECO:0000256" key="1">
    <source>
        <dbReference type="SAM" id="Phobius"/>
    </source>
</evidence>
<evidence type="ECO:0000313" key="3">
    <source>
        <dbReference type="EMBL" id="GAA1936991.1"/>
    </source>
</evidence>
<keyword evidence="1" id="KW-1133">Transmembrane helix</keyword>
<dbReference type="RefSeq" id="WP_248152688.1">
    <property type="nucleotide sequence ID" value="NZ_BAAAOF010000007.1"/>
</dbReference>
<evidence type="ECO:0000313" key="4">
    <source>
        <dbReference type="Proteomes" id="UP001501343"/>
    </source>
</evidence>
<evidence type="ECO:0000259" key="2">
    <source>
        <dbReference type="Pfam" id="PF03372"/>
    </source>
</evidence>
<reference evidence="3 4" key="1">
    <citation type="journal article" date="2019" name="Int. J. Syst. Evol. Microbiol.">
        <title>The Global Catalogue of Microorganisms (GCM) 10K type strain sequencing project: providing services to taxonomists for standard genome sequencing and annotation.</title>
        <authorList>
            <consortium name="The Broad Institute Genomics Platform"/>
            <consortium name="The Broad Institute Genome Sequencing Center for Infectious Disease"/>
            <person name="Wu L."/>
            <person name="Ma J."/>
        </authorList>
    </citation>
    <scope>NUCLEOTIDE SEQUENCE [LARGE SCALE GENOMIC DNA]</scope>
    <source>
        <strain evidence="3 4">JCM 14900</strain>
    </source>
</reference>